<name>A0A916J609_9PROT</name>
<protein>
    <submittedName>
        <fullName evidence="1">Uncharacterized protein</fullName>
    </submittedName>
</protein>
<gene>
    <name evidence="1" type="ORF">GTOL_12779</name>
</gene>
<organism evidence="1 2">
    <name type="scientific">Georgfuchsia toluolica</name>
    <dbReference type="NCBI Taxonomy" id="424218"/>
    <lineage>
        <taxon>Bacteria</taxon>
        <taxon>Pseudomonadati</taxon>
        <taxon>Pseudomonadota</taxon>
        <taxon>Betaproteobacteria</taxon>
        <taxon>Nitrosomonadales</taxon>
        <taxon>Sterolibacteriaceae</taxon>
        <taxon>Georgfuchsia</taxon>
    </lineage>
</organism>
<dbReference type="AlphaFoldDB" id="A0A916J609"/>
<keyword evidence="2" id="KW-1185">Reference proteome</keyword>
<proteinExistence type="predicted"/>
<evidence type="ECO:0000313" key="1">
    <source>
        <dbReference type="EMBL" id="CAG4884896.1"/>
    </source>
</evidence>
<accession>A0A916J609</accession>
<evidence type="ECO:0000313" key="2">
    <source>
        <dbReference type="Proteomes" id="UP000742786"/>
    </source>
</evidence>
<reference evidence="1" key="1">
    <citation type="submission" date="2021-04" db="EMBL/GenBank/DDBJ databases">
        <authorList>
            <person name="Hornung B."/>
        </authorList>
    </citation>
    <scope>NUCLEOTIDE SEQUENCE</scope>
    <source>
        <strain evidence="1">G5G6</strain>
    </source>
</reference>
<comment type="caution">
    <text evidence="1">The sequence shown here is derived from an EMBL/GenBank/DDBJ whole genome shotgun (WGS) entry which is preliminary data.</text>
</comment>
<dbReference type="Proteomes" id="UP000742786">
    <property type="component" value="Unassembled WGS sequence"/>
</dbReference>
<dbReference type="EMBL" id="CAJQUM010000001">
    <property type="protein sequence ID" value="CAG4884896.1"/>
    <property type="molecule type" value="Genomic_DNA"/>
</dbReference>
<sequence>MCSVDQTILAAEAAQIQEKIATLASCHKHAIMAAIALFGGRCDDVA</sequence>